<dbReference type="GeneID" id="75066375"/>
<dbReference type="InterPro" id="IPR036388">
    <property type="entry name" value="WH-like_DNA-bd_sf"/>
</dbReference>
<keyword evidence="2" id="KW-0238">DNA-binding</keyword>
<keyword evidence="1" id="KW-0805">Transcription regulation</keyword>
<dbReference type="PANTHER" id="PTHR44846:SF1">
    <property type="entry name" value="MANNOSYL-D-GLYCERATE TRANSPORT_METABOLISM SYSTEM REPRESSOR MNGR-RELATED"/>
    <property type="match status" value="1"/>
</dbReference>
<dbReference type="InterPro" id="IPR028978">
    <property type="entry name" value="Chorismate_lyase_/UTRA_dom_sf"/>
</dbReference>
<dbReference type="PRINTS" id="PR00035">
    <property type="entry name" value="HTHGNTR"/>
</dbReference>
<evidence type="ECO:0000259" key="4">
    <source>
        <dbReference type="PROSITE" id="PS50949"/>
    </source>
</evidence>
<dbReference type="OrthoDB" id="457376at2"/>
<dbReference type="Gene3D" id="1.10.10.10">
    <property type="entry name" value="Winged helix-like DNA-binding domain superfamily/Winged helix DNA-binding domain"/>
    <property type="match status" value="1"/>
</dbReference>
<dbReference type="SMART" id="SM00866">
    <property type="entry name" value="UTRA"/>
    <property type="match status" value="1"/>
</dbReference>
<comment type="caution">
    <text evidence="5">The sequence shown here is derived from an EMBL/GenBank/DDBJ whole genome shotgun (WGS) entry which is preliminary data.</text>
</comment>
<reference evidence="5 6" key="1">
    <citation type="journal article" date="2010" name="Appl. Microbiol. Biotechnol.">
        <title>Genotypic diversity in Oenococcus oeni by high-density microarray comparative genome hybridization and whole genome sequencing.</title>
        <authorList>
            <person name="Borneman A.R."/>
            <person name="Bartowsky E.J."/>
            <person name="McCarthy J."/>
            <person name="Chambers P.J."/>
        </authorList>
    </citation>
    <scope>NUCLEOTIDE SEQUENCE [LARGE SCALE GENOMIC DNA]</scope>
    <source>
        <strain evidence="5 6">AWRIB429</strain>
    </source>
</reference>
<organism evidence="5 6">
    <name type="scientific">Oenococcus oeni AWRIB429</name>
    <dbReference type="NCBI Taxonomy" id="655225"/>
    <lineage>
        <taxon>Bacteria</taxon>
        <taxon>Bacillati</taxon>
        <taxon>Bacillota</taxon>
        <taxon>Bacilli</taxon>
        <taxon>Lactobacillales</taxon>
        <taxon>Lactobacillaceae</taxon>
        <taxon>Oenococcus</taxon>
    </lineage>
</organism>
<sequence length="230" mass="26217">MESYKGNKTTRKQIVSSIQMDIIKNRKIGEKLPSESEYANLFGTARSTVQKALRDLETMQLIEKVQGKGSFVIFKHPKIEMFNFKGFSEYAHQIGATPITKLIKKKKIDNGHKMLLKRLRSIKINDEIAPLTFDESILSLDDFPGLDQYNFEKGSLYDVLRNKYNTYPAIANLEVIPVAPEEEISNLLRVSKGNPLLKVNGFVYDSNSEIMEKVGIIYSDQARFKFTLGI</sequence>
<dbReference type="PANTHER" id="PTHR44846">
    <property type="entry name" value="MANNOSYL-D-GLYCERATE TRANSPORT/METABOLISM SYSTEM REPRESSOR MNGR-RELATED"/>
    <property type="match status" value="1"/>
</dbReference>
<dbReference type="Pfam" id="PF07702">
    <property type="entry name" value="UTRA"/>
    <property type="match status" value="1"/>
</dbReference>
<dbReference type="PROSITE" id="PS50949">
    <property type="entry name" value="HTH_GNTR"/>
    <property type="match status" value="1"/>
</dbReference>
<dbReference type="InterPro" id="IPR011663">
    <property type="entry name" value="UTRA"/>
</dbReference>
<dbReference type="GO" id="GO:0003700">
    <property type="term" value="F:DNA-binding transcription factor activity"/>
    <property type="evidence" value="ECO:0007669"/>
    <property type="project" value="InterPro"/>
</dbReference>
<gene>
    <name evidence="5" type="ORF">AWRIB429_1485</name>
</gene>
<evidence type="ECO:0000313" key="6">
    <source>
        <dbReference type="Proteomes" id="UP000003075"/>
    </source>
</evidence>
<dbReference type="SUPFAM" id="SSF64288">
    <property type="entry name" value="Chorismate lyase-like"/>
    <property type="match status" value="1"/>
</dbReference>
<dbReference type="Pfam" id="PF00392">
    <property type="entry name" value="GntR"/>
    <property type="match status" value="1"/>
</dbReference>
<proteinExistence type="predicted"/>
<name>D3LAV5_OENOE</name>
<dbReference type="GO" id="GO:0003677">
    <property type="term" value="F:DNA binding"/>
    <property type="evidence" value="ECO:0007669"/>
    <property type="project" value="UniProtKB-KW"/>
</dbReference>
<evidence type="ECO:0000256" key="2">
    <source>
        <dbReference type="ARBA" id="ARBA00023125"/>
    </source>
</evidence>
<dbReference type="GO" id="GO:0045892">
    <property type="term" value="P:negative regulation of DNA-templated transcription"/>
    <property type="evidence" value="ECO:0007669"/>
    <property type="project" value="TreeGrafter"/>
</dbReference>
<dbReference type="CDD" id="cd07377">
    <property type="entry name" value="WHTH_GntR"/>
    <property type="match status" value="1"/>
</dbReference>
<evidence type="ECO:0000256" key="3">
    <source>
        <dbReference type="ARBA" id="ARBA00023163"/>
    </source>
</evidence>
<dbReference type="AlphaFoldDB" id="D3LAV5"/>
<dbReference type="Proteomes" id="UP000003075">
    <property type="component" value="Unassembled WGS sequence"/>
</dbReference>
<dbReference type="InterPro" id="IPR050679">
    <property type="entry name" value="Bact_HTH_transcr_reg"/>
</dbReference>
<dbReference type="EMBL" id="ACSE01000027">
    <property type="protein sequence ID" value="EFD88090.1"/>
    <property type="molecule type" value="Genomic_DNA"/>
</dbReference>
<feature type="domain" description="HTH gntR-type" evidence="4">
    <location>
        <begin position="8"/>
        <end position="75"/>
    </location>
</feature>
<dbReference type="RefSeq" id="WP_002820847.1">
    <property type="nucleotide sequence ID" value="NZ_ACSE01000027.1"/>
</dbReference>
<dbReference type="InterPro" id="IPR036390">
    <property type="entry name" value="WH_DNA-bd_sf"/>
</dbReference>
<dbReference type="SMART" id="SM00345">
    <property type="entry name" value="HTH_GNTR"/>
    <property type="match status" value="1"/>
</dbReference>
<evidence type="ECO:0000313" key="5">
    <source>
        <dbReference type="EMBL" id="EFD88090.1"/>
    </source>
</evidence>
<dbReference type="InterPro" id="IPR000524">
    <property type="entry name" value="Tscrpt_reg_HTH_GntR"/>
</dbReference>
<evidence type="ECO:0000256" key="1">
    <source>
        <dbReference type="ARBA" id="ARBA00023015"/>
    </source>
</evidence>
<dbReference type="Gene3D" id="3.40.1410.10">
    <property type="entry name" value="Chorismate lyase-like"/>
    <property type="match status" value="1"/>
</dbReference>
<accession>D3LAV5</accession>
<keyword evidence="3" id="KW-0804">Transcription</keyword>
<protein>
    <recommendedName>
        <fullName evidence="4">HTH gntR-type domain-containing protein</fullName>
    </recommendedName>
</protein>
<dbReference type="SUPFAM" id="SSF46785">
    <property type="entry name" value="Winged helix' DNA-binding domain"/>
    <property type="match status" value="1"/>
</dbReference>